<accession>A0A2P8CCT6</accession>
<dbReference type="AlphaFoldDB" id="A0A2P8CCT6"/>
<gene>
    <name evidence="2" type="ORF">CLV93_105176</name>
</gene>
<reference evidence="2 3" key="1">
    <citation type="submission" date="2018-03" db="EMBL/GenBank/DDBJ databases">
        <title>Genomic Encyclopedia of Archaeal and Bacterial Type Strains, Phase II (KMG-II): from individual species to whole genera.</title>
        <authorList>
            <person name="Goeker M."/>
        </authorList>
    </citation>
    <scope>NUCLEOTIDE SEQUENCE [LARGE SCALE GENOMIC DNA]</scope>
    <source>
        <strain evidence="2 3">DSM 27267</strain>
    </source>
</reference>
<keyword evidence="1" id="KW-1133">Transmembrane helix</keyword>
<keyword evidence="1" id="KW-0812">Transmembrane</keyword>
<evidence type="ECO:0000313" key="2">
    <source>
        <dbReference type="EMBL" id="PSK82784.1"/>
    </source>
</evidence>
<dbReference type="Proteomes" id="UP000240621">
    <property type="component" value="Unassembled WGS sequence"/>
</dbReference>
<proteinExistence type="predicted"/>
<dbReference type="RefSeq" id="WP_153637034.1">
    <property type="nucleotide sequence ID" value="NZ_BLAU01000001.1"/>
</dbReference>
<organism evidence="2 3">
    <name type="scientific">Prolixibacter denitrificans</name>
    <dbReference type="NCBI Taxonomy" id="1541063"/>
    <lineage>
        <taxon>Bacteria</taxon>
        <taxon>Pseudomonadati</taxon>
        <taxon>Bacteroidota</taxon>
        <taxon>Bacteroidia</taxon>
        <taxon>Marinilabiliales</taxon>
        <taxon>Prolixibacteraceae</taxon>
        <taxon>Prolixibacter</taxon>
    </lineage>
</organism>
<comment type="caution">
    <text evidence="2">The sequence shown here is derived from an EMBL/GenBank/DDBJ whole genome shotgun (WGS) entry which is preliminary data.</text>
</comment>
<name>A0A2P8CCT6_9BACT</name>
<keyword evidence="1" id="KW-0472">Membrane</keyword>
<dbReference type="EMBL" id="PYGC01000005">
    <property type="protein sequence ID" value="PSK82784.1"/>
    <property type="molecule type" value="Genomic_DNA"/>
</dbReference>
<evidence type="ECO:0000256" key="1">
    <source>
        <dbReference type="SAM" id="Phobius"/>
    </source>
</evidence>
<feature type="transmembrane region" description="Helical" evidence="1">
    <location>
        <begin position="12"/>
        <end position="31"/>
    </location>
</feature>
<evidence type="ECO:0000313" key="3">
    <source>
        <dbReference type="Proteomes" id="UP000240621"/>
    </source>
</evidence>
<protein>
    <submittedName>
        <fullName evidence="2">Uncharacterized protein</fullName>
    </submittedName>
</protein>
<sequence length="46" mass="5066">MDTFQVKGTPKRGLLGTTLGFFFGFATFSLYEPTSVNFKDAIELTA</sequence>